<gene>
    <name evidence="2" type="ORF">QCA50_008748</name>
</gene>
<feature type="compositionally biased region" description="Low complexity" evidence="1">
    <location>
        <begin position="384"/>
        <end position="393"/>
    </location>
</feature>
<dbReference type="Proteomes" id="UP001385951">
    <property type="component" value="Unassembled WGS sequence"/>
</dbReference>
<evidence type="ECO:0000313" key="2">
    <source>
        <dbReference type="EMBL" id="KAK7688375.1"/>
    </source>
</evidence>
<organism evidence="2 3">
    <name type="scientific">Cerrena zonata</name>
    <dbReference type="NCBI Taxonomy" id="2478898"/>
    <lineage>
        <taxon>Eukaryota</taxon>
        <taxon>Fungi</taxon>
        <taxon>Dikarya</taxon>
        <taxon>Basidiomycota</taxon>
        <taxon>Agaricomycotina</taxon>
        <taxon>Agaricomycetes</taxon>
        <taxon>Polyporales</taxon>
        <taxon>Cerrenaceae</taxon>
        <taxon>Cerrena</taxon>
    </lineage>
</organism>
<feature type="region of interest" description="Disordered" evidence="1">
    <location>
        <begin position="570"/>
        <end position="596"/>
    </location>
</feature>
<dbReference type="EMBL" id="JASBNA010000011">
    <property type="protein sequence ID" value="KAK7688375.1"/>
    <property type="molecule type" value="Genomic_DNA"/>
</dbReference>
<feature type="region of interest" description="Disordered" evidence="1">
    <location>
        <begin position="256"/>
        <end position="275"/>
    </location>
</feature>
<feature type="compositionally biased region" description="Basic residues" evidence="1">
    <location>
        <begin position="298"/>
        <end position="314"/>
    </location>
</feature>
<protein>
    <submittedName>
        <fullName evidence="2">Uncharacterized protein</fullName>
    </submittedName>
</protein>
<feature type="region of interest" description="Disordered" evidence="1">
    <location>
        <begin position="136"/>
        <end position="233"/>
    </location>
</feature>
<feature type="compositionally biased region" description="Pro residues" evidence="1">
    <location>
        <begin position="184"/>
        <end position="204"/>
    </location>
</feature>
<evidence type="ECO:0000313" key="3">
    <source>
        <dbReference type="Proteomes" id="UP001385951"/>
    </source>
</evidence>
<dbReference type="AlphaFoldDB" id="A0AAW0GHC3"/>
<accession>A0AAW0GHC3</accession>
<feature type="compositionally biased region" description="Low complexity" evidence="1">
    <location>
        <begin position="288"/>
        <end position="297"/>
    </location>
</feature>
<evidence type="ECO:0000256" key="1">
    <source>
        <dbReference type="SAM" id="MobiDB-lite"/>
    </source>
</evidence>
<reference evidence="2 3" key="1">
    <citation type="submission" date="2022-09" db="EMBL/GenBank/DDBJ databases">
        <authorList>
            <person name="Palmer J.M."/>
        </authorList>
    </citation>
    <scope>NUCLEOTIDE SEQUENCE [LARGE SCALE GENOMIC DNA]</scope>
    <source>
        <strain evidence="2 3">DSM 7382</strain>
    </source>
</reference>
<name>A0AAW0GHC3_9APHY</name>
<feature type="region of interest" description="Disordered" evidence="1">
    <location>
        <begin position="288"/>
        <end position="406"/>
    </location>
</feature>
<feature type="compositionally biased region" description="Acidic residues" evidence="1">
    <location>
        <begin position="318"/>
        <end position="363"/>
    </location>
</feature>
<comment type="caution">
    <text evidence="2">The sequence shown here is derived from an EMBL/GenBank/DDBJ whole genome shotgun (WGS) entry which is preliminary data.</text>
</comment>
<sequence length="596" mass="66474">MKLARDWFEKEKTPVRTECAVEAKRVHKEETEAWELAQHHEVPTVESQQAARDNIAEVVLPLIELIAEQTGTCISVFIGRPPEGDTRKFFLRGIHCGTAGPDNLIWSDYDEAGFRQATAKFSSFIVNANLPTSHVSTETELSNAGSSGSGDRSANHSPESDEPGCNDEDPRRSPSPPGDDYVPSPSPTPGASPAPSRTPSPTPLTPSDTPSLGVPASPTTSRLPPPTKITLETLNIGEELRALDPEDLEREVASLARLQPTDLERESNKARNRVLMTQAGLRRSLLSSLWGAGSSGSSRKKGKGKPVRVTRRGKARIEEDDEDEDKDHDDEDEDHDGEDDDQDEQDEDDEDSDDDEDEEEEEEPTVKVTRSQRKKNLPTANHQPIPKTNSSTSPSPPAMPPYISVPQPPQVNKNSWPQWIKIAFDYLIGLGLDGDFKAAVQWWTTVERGYSFETSSRGLPASLRPTQIGYWIQHLRREFSKTPTIDDVKSYGNKWWTWWSAIQPSWRNHGRRTLKRQPLGEWDVLARPGKNGMLMVLLSLGWWAGTLPDPAEDESWCRATNDVAWVMSQMGSAQHKGKKRARENDSVSTHPPKKRK</sequence>
<feature type="compositionally biased region" description="Polar residues" evidence="1">
    <location>
        <begin position="136"/>
        <end position="157"/>
    </location>
</feature>
<proteinExistence type="predicted"/>
<keyword evidence="3" id="KW-1185">Reference proteome</keyword>